<keyword evidence="3" id="KW-1185">Reference proteome</keyword>
<feature type="transmembrane region" description="Helical" evidence="1">
    <location>
        <begin position="64"/>
        <end position="82"/>
    </location>
</feature>
<dbReference type="Proteomes" id="UP000002574">
    <property type="component" value="Chromosome"/>
</dbReference>
<accession>D3DHM9</accession>
<dbReference type="STRING" id="608538.HTH_0872"/>
<evidence type="ECO:0000313" key="3">
    <source>
        <dbReference type="Proteomes" id="UP000002574"/>
    </source>
</evidence>
<dbReference type="PATRIC" id="fig|608538.5.peg.892"/>
<keyword evidence="1" id="KW-0812">Transmembrane</keyword>
<feature type="transmembrane region" description="Helical" evidence="1">
    <location>
        <begin position="37"/>
        <end position="58"/>
    </location>
</feature>
<organism evidence="2 3">
    <name type="scientific">Hydrogenobacter thermophilus (strain DSM 6534 / IAM 12695 / TK-6)</name>
    <dbReference type="NCBI Taxonomy" id="608538"/>
    <lineage>
        <taxon>Bacteria</taxon>
        <taxon>Pseudomonadati</taxon>
        <taxon>Aquificota</taxon>
        <taxon>Aquificia</taxon>
        <taxon>Aquificales</taxon>
        <taxon>Aquificaceae</taxon>
        <taxon>Hydrogenobacter</taxon>
    </lineage>
</organism>
<feature type="transmembrane region" description="Helical" evidence="1">
    <location>
        <begin position="114"/>
        <end position="130"/>
    </location>
</feature>
<dbReference type="KEGG" id="hte:Hydth_0872"/>
<proteinExistence type="predicted"/>
<evidence type="ECO:0000313" key="2">
    <source>
        <dbReference type="EMBL" id="BAI69331.1"/>
    </source>
</evidence>
<dbReference type="RefSeq" id="WP_012963511.1">
    <property type="nucleotide sequence ID" value="NC_013799.1"/>
</dbReference>
<gene>
    <name evidence="2" type="ordered locus">HTH_0872</name>
</gene>
<name>D3DHM9_HYDTT</name>
<feature type="transmembrane region" description="Helical" evidence="1">
    <location>
        <begin position="12"/>
        <end position="30"/>
    </location>
</feature>
<dbReference type="AlphaFoldDB" id="D3DHM9"/>
<keyword evidence="1" id="KW-0472">Membrane</keyword>
<evidence type="ECO:0000256" key="1">
    <source>
        <dbReference type="SAM" id="Phobius"/>
    </source>
</evidence>
<dbReference type="KEGG" id="hth:HTH_0872"/>
<dbReference type="EMBL" id="AP011112">
    <property type="protein sequence ID" value="BAI69331.1"/>
    <property type="molecule type" value="Genomic_DNA"/>
</dbReference>
<reference evidence="2 3" key="1">
    <citation type="journal article" date="2010" name="J. Bacteriol.">
        <title>Complete genome sequence of the thermophilic, obligately chemolithoautotrophic hydrogen-oxidizing bacterium Hydrogenobacter thermophilus TK-6.</title>
        <authorList>
            <person name="Arai H."/>
            <person name="Kanbe H."/>
            <person name="Ishii M."/>
            <person name="Igarashi Y."/>
        </authorList>
    </citation>
    <scope>NUCLEOTIDE SEQUENCE [LARGE SCALE GENOMIC DNA]</scope>
    <source>
        <strain evidence="3">DSM 6534 / IAM 12695 / TK-6 [Tokyo]</strain>
    </source>
</reference>
<keyword evidence="1" id="KW-1133">Transmembrane helix</keyword>
<protein>
    <submittedName>
        <fullName evidence="2">Uncharacterized protein</fullName>
    </submittedName>
</protein>
<sequence length="143" mass="15700">METPVLDGVLFILARLVEFFNIGVIILFAIRGVPAKYIYAVLSVTILSLISFVVSLLFKGDTALKVSFLITLGAFLVMVIITRHALKKAGVSIVLPEGARCPVCSAFIKPDKAIALSLGISICFLMKRIISKSFWLRQKNTQK</sequence>